<organism evidence="1">
    <name type="scientific">Ovis aries</name>
    <name type="common">Sheep</name>
    <dbReference type="NCBI Taxonomy" id="9940"/>
    <lineage>
        <taxon>Eukaryota</taxon>
        <taxon>Metazoa</taxon>
        <taxon>Chordata</taxon>
        <taxon>Craniata</taxon>
        <taxon>Vertebrata</taxon>
        <taxon>Euteleostomi</taxon>
        <taxon>Mammalia</taxon>
        <taxon>Eutheria</taxon>
        <taxon>Laurasiatheria</taxon>
        <taxon>Artiodactyla</taxon>
        <taxon>Ruminantia</taxon>
        <taxon>Pecora</taxon>
        <taxon>Bovidae</taxon>
        <taxon>Caprinae</taxon>
        <taxon>Ovis</taxon>
    </lineage>
</organism>
<dbReference type="Ensembl" id="ENSOART00020061035.1">
    <property type="protein sequence ID" value="ENSOARP00020048692.1"/>
    <property type="gene ID" value="ENSOARG00020039028.1"/>
</dbReference>
<protein>
    <submittedName>
        <fullName evidence="1">Uncharacterized protein</fullName>
    </submittedName>
</protein>
<evidence type="ECO:0000313" key="1">
    <source>
        <dbReference type="Ensembl" id="ENSOARP00020048692.1"/>
    </source>
</evidence>
<reference evidence="1" key="2">
    <citation type="submission" date="2025-08" db="UniProtKB">
        <authorList>
            <consortium name="Ensembl"/>
        </authorList>
    </citation>
    <scope>IDENTIFICATION</scope>
</reference>
<proteinExistence type="predicted"/>
<sequence length="72" mass="8117">MIKTLQKAGIEGTYLNIIKAIYDKPTANIILNGEKLKAFPLKSGTRQGCPLSPLLFNIVLEFWPQQSEQKKK</sequence>
<name>A0AC11DR21_SHEEP</name>
<reference evidence="1" key="1">
    <citation type="submission" date="2020-11" db="EMBL/GenBank/DDBJ databases">
        <authorList>
            <person name="Davenport K.M."/>
            <person name="Bickhart D.M."/>
            <person name="Smith T.P.L."/>
            <person name="Murdoch B.M."/>
            <person name="Rosen B.D."/>
        </authorList>
    </citation>
    <scope>NUCLEOTIDE SEQUENCE [LARGE SCALE GENOMIC DNA]</scope>
    <source>
        <strain evidence="1">OAR_USU_Benz2616</strain>
    </source>
</reference>
<accession>A0AC11DR21</accession>
<reference evidence="1" key="3">
    <citation type="submission" date="2025-09" db="UniProtKB">
        <authorList>
            <consortium name="Ensembl"/>
        </authorList>
    </citation>
    <scope>IDENTIFICATION</scope>
</reference>